<dbReference type="SUPFAM" id="SSF50129">
    <property type="entry name" value="GroES-like"/>
    <property type="match status" value="1"/>
</dbReference>
<dbReference type="InterPro" id="IPR036291">
    <property type="entry name" value="NAD(P)-bd_dom_sf"/>
</dbReference>
<dbReference type="CDD" id="cd08253">
    <property type="entry name" value="zeta_crystallin"/>
    <property type="match status" value="1"/>
</dbReference>
<dbReference type="PANTHER" id="PTHR44154:SF1">
    <property type="entry name" value="QUINONE OXIDOREDUCTASE"/>
    <property type="match status" value="1"/>
</dbReference>
<evidence type="ECO:0000259" key="2">
    <source>
        <dbReference type="SMART" id="SM00829"/>
    </source>
</evidence>
<dbReference type="InterPro" id="IPR013149">
    <property type="entry name" value="ADH-like_C"/>
</dbReference>
<gene>
    <name evidence="3" type="ORF">FNH08_28985</name>
</gene>
<dbReference type="Pfam" id="PF08240">
    <property type="entry name" value="ADH_N"/>
    <property type="match status" value="1"/>
</dbReference>
<keyword evidence="4" id="KW-1185">Reference proteome</keyword>
<dbReference type="SUPFAM" id="SSF51735">
    <property type="entry name" value="NAD(P)-binding Rossmann-fold domains"/>
    <property type="match status" value="1"/>
</dbReference>
<feature type="domain" description="Enoyl reductase (ER)" evidence="2">
    <location>
        <begin position="10"/>
        <end position="337"/>
    </location>
</feature>
<dbReference type="Proteomes" id="UP000400924">
    <property type="component" value="Unassembled WGS sequence"/>
</dbReference>
<dbReference type="InterPro" id="IPR020843">
    <property type="entry name" value="ER"/>
</dbReference>
<dbReference type="Pfam" id="PF00107">
    <property type="entry name" value="ADH_zinc_N"/>
    <property type="match status" value="1"/>
</dbReference>
<dbReference type="InterPro" id="IPR011032">
    <property type="entry name" value="GroES-like_sf"/>
</dbReference>
<protein>
    <submittedName>
        <fullName evidence="3">NADPH:quinone reductase</fullName>
    </submittedName>
</protein>
<accession>A0A5N8XNV3</accession>
<sequence>MRAAGYATTGGRDVLRIVDLPVRDPGPGEVRVRIRYSGVNPTDWKTRIGGIHMPIPDGQVQVPHLDGSGIVDAVGPGVEDLVPGDRVWLWLVAFKRLEGTAQEYATVPARLVRPLPDTASLELGAGLGVPFITAHHALTLRAQGPTQLGPGVLAGVTVLVAGGAGAVGNAAIQLATWAGARVITTVSSEAKARLARAAGARMVVNYRTQDAAAEIRRLAPGGVDIVVEVSPSTNVGLDLAVIAPHGLIVVYANNGGDDILMPVRSQMTLSVTWHFVLLYKMTDAVLDNAVASIDRALAAGVIGGGEACGLPVHLYPLERIADAHRAVESGIVGKVLLDLSA</sequence>
<comment type="caution">
    <text evidence="3">The sequence shown here is derived from an EMBL/GenBank/DDBJ whole genome shotgun (WGS) entry which is preliminary data.</text>
</comment>
<organism evidence="3 4">
    <name type="scientific">Streptomyces spongiae</name>
    <dbReference type="NCBI Taxonomy" id="565072"/>
    <lineage>
        <taxon>Bacteria</taxon>
        <taxon>Bacillati</taxon>
        <taxon>Actinomycetota</taxon>
        <taxon>Actinomycetes</taxon>
        <taxon>Kitasatosporales</taxon>
        <taxon>Streptomycetaceae</taxon>
        <taxon>Streptomyces</taxon>
    </lineage>
</organism>
<proteinExistence type="predicted"/>
<evidence type="ECO:0000313" key="3">
    <source>
        <dbReference type="EMBL" id="MPY61031.1"/>
    </source>
</evidence>
<dbReference type="SMART" id="SM00829">
    <property type="entry name" value="PKS_ER"/>
    <property type="match status" value="1"/>
</dbReference>
<dbReference type="AlphaFoldDB" id="A0A5N8XNV3"/>
<reference evidence="3 4" key="1">
    <citation type="submission" date="2019-07" db="EMBL/GenBank/DDBJ databases">
        <title>New species of Amycolatopsis and Streptomyces.</title>
        <authorList>
            <person name="Duangmal K."/>
            <person name="Teo W.F.A."/>
            <person name="Lipun K."/>
        </authorList>
    </citation>
    <scope>NUCLEOTIDE SEQUENCE [LARGE SCALE GENOMIC DNA]</scope>
    <source>
        <strain evidence="3 4">NBRC 106415</strain>
    </source>
</reference>
<dbReference type="PANTHER" id="PTHR44154">
    <property type="entry name" value="QUINONE OXIDOREDUCTASE"/>
    <property type="match status" value="1"/>
</dbReference>
<dbReference type="InterPro" id="IPR013154">
    <property type="entry name" value="ADH-like_N"/>
</dbReference>
<dbReference type="EMBL" id="VJZC01000264">
    <property type="protein sequence ID" value="MPY61031.1"/>
    <property type="molecule type" value="Genomic_DNA"/>
</dbReference>
<dbReference type="Gene3D" id="3.90.180.10">
    <property type="entry name" value="Medium-chain alcohol dehydrogenases, catalytic domain"/>
    <property type="match status" value="1"/>
</dbReference>
<name>A0A5N8XNV3_9ACTN</name>
<evidence type="ECO:0000256" key="1">
    <source>
        <dbReference type="ARBA" id="ARBA00022857"/>
    </source>
</evidence>
<dbReference type="Gene3D" id="3.40.50.720">
    <property type="entry name" value="NAD(P)-binding Rossmann-like Domain"/>
    <property type="match status" value="1"/>
</dbReference>
<evidence type="ECO:0000313" key="4">
    <source>
        <dbReference type="Proteomes" id="UP000400924"/>
    </source>
</evidence>
<keyword evidence="1" id="KW-0521">NADP</keyword>
<dbReference type="InterPro" id="IPR051603">
    <property type="entry name" value="Zinc-ADH_QOR/CCCR"/>
</dbReference>
<dbReference type="GO" id="GO:0016491">
    <property type="term" value="F:oxidoreductase activity"/>
    <property type="evidence" value="ECO:0007669"/>
    <property type="project" value="InterPro"/>
</dbReference>